<organism evidence="3 4">
    <name type="scientific">Thiothrix lacustris</name>
    <dbReference type="NCBI Taxonomy" id="525917"/>
    <lineage>
        <taxon>Bacteria</taxon>
        <taxon>Pseudomonadati</taxon>
        <taxon>Pseudomonadota</taxon>
        <taxon>Gammaproteobacteria</taxon>
        <taxon>Thiotrichales</taxon>
        <taxon>Thiotrichaceae</taxon>
        <taxon>Thiothrix</taxon>
    </lineage>
</organism>
<dbReference type="AlphaFoldDB" id="A0A1Y1QX99"/>
<proteinExistence type="predicted"/>
<feature type="domain" description="Glycosyl transferase family 1" evidence="1">
    <location>
        <begin position="194"/>
        <end position="356"/>
    </location>
</feature>
<dbReference type="InterPro" id="IPR001296">
    <property type="entry name" value="Glyco_trans_1"/>
</dbReference>
<evidence type="ECO:0000313" key="3">
    <source>
        <dbReference type="EMBL" id="OQX16046.1"/>
    </source>
</evidence>
<dbReference type="EMBL" id="MTEJ01000008">
    <property type="protein sequence ID" value="OQX16046.1"/>
    <property type="molecule type" value="Genomic_DNA"/>
</dbReference>
<dbReference type="SUPFAM" id="SSF53756">
    <property type="entry name" value="UDP-Glycosyltransferase/glycogen phosphorylase"/>
    <property type="match status" value="1"/>
</dbReference>
<gene>
    <name evidence="3" type="ORF">BWK73_05025</name>
</gene>
<dbReference type="GO" id="GO:1901135">
    <property type="term" value="P:carbohydrate derivative metabolic process"/>
    <property type="evidence" value="ECO:0007669"/>
    <property type="project" value="UniProtKB-ARBA"/>
</dbReference>
<evidence type="ECO:0008006" key="5">
    <source>
        <dbReference type="Google" id="ProtNLM"/>
    </source>
</evidence>
<feature type="domain" description="Glycosyltransferase subfamily 4-like N-terminal" evidence="2">
    <location>
        <begin position="23"/>
        <end position="185"/>
    </location>
</feature>
<dbReference type="PANTHER" id="PTHR12526">
    <property type="entry name" value="GLYCOSYLTRANSFERASE"/>
    <property type="match status" value="1"/>
</dbReference>
<evidence type="ECO:0000259" key="1">
    <source>
        <dbReference type="Pfam" id="PF00534"/>
    </source>
</evidence>
<dbReference type="InterPro" id="IPR028098">
    <property type="entry name" value="Glyco_trans_4-like_N"/>
</dbReference>
<name>A0A1Y1QX99_9GAMM</name>
<dbReference type="Proteomes" id="UP000192491">
    <property type="component" value="Unassembled WGS sequence"/>
</dbReference>
<evidence type="ECO:0000313" key="4">
    <source>
        <dbReference type="Proteomes" id="UP000192491"/>
    </source>
</evidence>
<dbReference type="GO" id="GO:0016757">
    <property type="term" value="F:glycosyltransferase activity"/>
    <property type="evidence" value="ECO:0007669"/>
    <property type="project" value="InterPro"/>
</dbReference>
<dbReference type="Pfam" id="PF00534">
    <property type="entry name" value="Glycos_transf_1"/>
    <property type="match status" value="1"/>
</dbReference>
<evidence type="ECO:0000259" key="2">
    <source>
        <dbReference type="Pfam" id="PF13439"/>
    </source>
</evidence>
<comment type="caution">
    <text evidence="3">The sequence shown here is derived from an EMBL/GenBank/DDBJ whole genome shotgun (WGS) entry which is preliminary data.</text>
</comment>
<accession>A0A1Y1QX99</accession>
<reference evidence="3 4" key="1">
    <citation type="submission" date="2017-01" db="EMBL/GenBank/DDBJ databases">
        <title>Novel large sulfur bacteria in the metagenomes of groundwater-fed chemosynthetic microbial mats in the Lake Huron basin.</title>
        <authorList>
            <person name="Sharrar A.M."/>
            <person name="Flood B.E."/>
            <person name="Bailey J.V."/>
            <person name="Jones D.S."/>
            <person name="Biddanda B."/>
            <person name="Ruberg S.A."/>
            <person name="Marcus D.N."/>
            <person name="Dick G.J."/>
        </authorList>
    </citation>
    <scope>NUCLEOTIDE SEQUENCE [LARGE SCALE GENOMIC DNA]</scope>
    <source>
        <strain evidence="3">A8</strain>
    </source>
</reference>
<sequence length="402" mass="45164">MTLHARKIRVIHIITRLNTDNTDGASTMLYKLMAHTDRSRFEPIVISLDGEAELSNRIRAHGITVYSLNLHNNITAGWHVFKLTRLLRTLQADIIQGWMYHGNLAASLANLSLGNRHPVLWNIHHTVRTLSQEARTTRWVIELGAKRSASPERIIYNTYLSAEQHATLGYDEQRNLVIPNGVDTQLFAPNRYQRNAMRHSLGIPADAFVIGLFAHYHPVKNHALVLEAARLLLQHQPNVHFILAGRGVTANNPKLRYWLDKIPAQQNLHLLGGRKDIPHLLNALDLYTLSSSYGEGFPESVTEAMACGIPCVTTDVSDLTRIVGNTGQCLPVADTTPSALAFAWLEWMNAGDAWRQDIGSRAVQRIQQVYAIHTITERYQQTYQSVLEDQTMASMALVTNLP</sequence>
<dbReference type="Gene3D" id="3.40.50.2000">
    <property type="entry name" value="Glycogen Phosphorylase B"/>
    <property type="match status" value="2"/>
</dbReference>
<dbReference type="Pfam" id="PF13439">
    <property type="entry name" value="Glyco_transf_4"/>
    <property type="match status" value="1"/>
</dbReference>
<protein>
    <recommendedName>
        <fullName evidence="5">Glycosyltransferase subfamily 4-like N-terminal domain-containing protein</fullName>
    </recommendedName>
</protein>